<feature type="compositionally biased region" description="Basic and acidic residues" evidence="1">
    <location>
        <begin position="69"/>
        <end position="78"/>
    </location>
</feature>
<dbReference type="SUPFAM" id="SSF49879">
    <property type="entry name" value="SMAD/FHA domain"/>
    <property type="match status" value="1"/>
</dbReference>
<reference evidence="5" key="1">
    <citation type="submission" date="2025-08" db="UniProtKB">
        <authorList>
            <consortium name="RefSeq"/>
        </authorList>
    </citation>
    <scope>IDENTIFICATION</scope>
    <source>
        <strain evidence="5">USDA-PBARC FA_bdor</strain>
        <tissue evidence="5">Whole organism</tissue>
    </source>
</reference>
<dbReference type="Proteomes" id="UP000694866">
    <property type="component" value="Unplaced"/>
</dbReference>
<dbReference type="PANTHER" id="PTHR23106">
    <property type="entry name" value="ANGIOGENIC FACTOR WITH G PATCH AND FHA DOMAINS 1"/>
    <property type="match status" value="1"/>
</dbReference>
<feature type="compositionally biased region" description="Polar residues" evidence="1">
    <location>
        <begin position="79"/>
        <end position="92"/>
    </location>
</feature>
<dbReference type="GO" id="GO:0003676">
    <property type="term" value="F:nucleic acid binding"/>
    <property type="evidence" value="ECO:0007669"/>
    <property type="project" value="InterPro"/>
</dbReference>
<dbReference type="PROSITE" id="PS50174">
    <property type="entry name" value="G_PATCH"/>
    <property type="match status" value="1"/>
</dbReference>
<evidence type="ECO:0000259" key="3">
    <source>
        <dbReference type="PROSITE" id="PS50174"/>
    </source>
</evidence>
<dbReference type="RefSeq" id="XP_011310393.1">
    <property type="nucleotide sequence ID" value="XM_011312091.1"/>
</dbReference>
<dbReference type="CDD" id="cd22686">
    <property type="entry name" value="FHA_AGGF1"/>
    <property type="match status" value="1"/>
</dbReference>
<feature type="region of interest" description="Disordered" evidence="1">
    <location>
        <begin position="431"/>
        <end position="462"/>
    </location>
</feature>
<proteinExistence type="predicted"/>
<feature type="domain" description="FHA" evidence="2">
    <location>
        <begin position="244"/>
        <end position="295"/>
    </location>
</feature>
<dbReference type="InterPro" id="IPR000253">
    <property type="entry name" value="FHA_dom"/>
</dbReference>
<dbReference type="PROSITE" id="PS50006">
    <property type="entry name" value="FHA_DOMAIN"/>
    <property type="match status" value="1"/>
</dbReference>
<sequence>MSDLCEDIENDEELLEHNFSKQCCEILEQYPEILEFISKLQEHVKKQRKKICKLKNKLIFQKKSEENTLAMSHEEKTTQTEGPESSASSNHWEINSEQSGSITDQVKQVAESALQQSGFVYEETSGLYYDYTSGYYYDASQGLYYDGNSGTYYYYDESTKSYKFHSQPTTVDKCEKRRAKVANKVSDEIHELIARVSSIQLKSYTRHISELAKTYPPCMRIIVKETNLQKLKAGSLFIVAYTGGSLGREGDHSVLIPDINISKHHAKFQYDESKKHYEIVDLGSRNGTILDGKRLSVAKQESEPFKISHGSMIRVGETKLLCHIHCGYETCGHCEPGLIQQSGNSEGYVIPKKTQHRSELKRLKNKFGVDKDNTNTASLVASGYKDRAQARRVCVGSSDHHVKTQQSSVETSIAKDNKGFKLLSKMGWSEGQSLGKDGDGRTEPVPLVNNTSKSGLGATNPVVEMDPNVEKKQALWRKTKERYDGIS</sequence>
<keyword evidence="4" id="KW-1185">Reference proteome</keyword>
<dbReference type="SMART" id="SM00240">
    <property type="entry name" value="FHA"/>
    <property type="match status" value="1"/>
</dbReference>
<dbReference type="Pfam" id="PF00498">
    <property type="entry name" value="FHA"/>
    <property type="match status" value="1"/>
</dbReference>
<dbReference type="Gene3D" id="2.60.200.20">
    <property type="match status" value="1"/>
</dbReference>
<dbReference type="InterPro" id="IPR041591">
    <property type="entry name" value="OCRE"/>
</dbReference>
<dbReference type="PANTHER" id="PTHR23106:SF24">
    <property type="entry name" value="ANGIOGENIC FACTOR WITH G PATCH AND FHA DOMAINS 1"/>
    <property type="match status" value="1"/>
</dbReference>
<evidence type="ECO:0000259" key="2">
    <source>
        <dbReference type="PROSITE" id="PS50006"/>
    </source>
</evidence>
<evidence type="ECO:0000313" key="4">
    <source>
        <dbReference type="Proteomes" id="UP000694866"/>
    </source>
</evidence>
<dbReference type="OrthoDB" id="2538319at2759"/>
<dbReference type="GeneID" id="105270868"/>
<protein>
    <submittedName>
        <fullName evidence="5">Angiogenic factor with G patch and FHA domains 1 isoform X2</fullName>
    </submittedName>
</protein>
<organism evidence="4 5">
    <name type="scientific">Fopius arisanus</name>
    <dbReference type="NCBI Taxonomy" id="64838"/>
    <lineage>
        <taxon>Eukaryota</taxon>
        <taxon>Metazoa</taxon>
        <taxon>Ecdysozoa</taxon>
        <taxon>Arthropoda</taxon>
        <taxon>Hexapoda</taxon>
        <taxon>Insecta</taxon>
        <taxon>Pterygota</taxon>
        <taxon>Neoptera</taxon>
        <taxon>Endopterygota</taxon>
        <taxon>Hymenoptera</taxon>
        <taxon>Apocrita</taxon>
        <taxon>Ichneumonoidea</taxon>
        <taxon>Braconidae</taxon>
        <taxon>Opiinae</taxon>
        <taxon>Fopius</taxon>
    </lineage>
</organism>
<dbReference type="AlphaFoldDB" id="A0A9R1TK35"/>
<dbReference type="InterPro" id="IPR000467">
    <property type="entry name" value="G_patch_dom"/>
</dbReference>
<accession>A0A9R1TK35</accession>
<feature type="region of interest" description="Disordered" evidence="1">
    <location>
        <begin position="69"/>
        <end position="92"/>
    </location>
</feature>
<dbReference type="InterPro" id="IPR008984">
    <property type="entry name" value="SMAD_FHA_dom_sf"/>
</dbReference>
<dbReference type="SMART" id="SM00443">
    <property type="entry name" value="G_patch"/>
    <property type="match status" value="1"/>
</dbReference>
<gene>
    <name evidence="5" type="primary">LOC105270868</name>
</gene>
<evidence type="ECO:0000256" key="1">
    <source>
        <dbReference type="SAM" id="MobiDB-lite"/>
    </source>
</evidence>
<dbReference type="Pfam" id="PF17780">
    <property type="entry name" value="OCRE"/>
    <property type="match status" value="1"/>
</dbReference>
<name>A0A9R1TK35_9HYME</name>
<evidence type="ECO:0000313" key="5">
    <source>
        <dbReference type="RefSeq" id="XP_011310393.1"/>
    </source>
</evidence>
<dbReference type="InterPro" id="IPR053027">
    <property type="entry name" value="AGGF1"/>
</dbReference>
<dbReference type="Pfam" id="PF01585">
    <property type="entry name" value="G-patch"/>
    <property type="match status" value="1"/>
</dbReference>
<feature type="domain" description="G-patch" evidence="3">
    <location>
        <begin position="415"/>
        <end position="461"/>
    </location>
</feature>